<sequence length="106" mass="12137">MLDQRARQIFRTLEPIMMEIEELDSMQESEHLKKIEDIRIVETTKKRNGKASPTLDDIVTYLQHRFQFLERIAPDTTPTSLPVTSQRVIAQASTAAPEKTGDVLNL</sequence>
<dbReference type="AlphaFoldDB" id="A0A8S3YAQ0"/>
<organism evidence="1 2">
    <name type="scientific">Parnassius apollo</name>
    <name type="common">Apollo butterfly</name>
    <name type="synonym">Papilio apollo</name>
    <dbReference type="NCBI Taxonomy" id="110799"/>
    <lineage>
        <taxon>Eukaryota</taxon>
        <taxon>Metazoa</taxon>
        <taxon>Ecdysozoa</taxon>
        <taxon>Arthropoda</taxon>
        <taxon>Hexapoda</taxon>
        <taxon>Insecta</taxon>
        <taxon>Pterygota</taxon>
        <taxon>Neoptera</taxon>
        <taxon>Endopterygota</taxon>
        <taxon>Lepidoptera</taxon>
        <taxon>Glossata</taxon>
        <taxon>Ditrysia</taxon>
        <taxon>Papilionoidea</taxon>
        <taxon>Papilionidae</taxon>
        <taxon>Parnassiinae</taxon>
        <taxon>Parnassini</taxon>
        <taxon>Parnassius</taxon>
        <taxon>Parnassius</taxon>
    </lineage>
</organism>
<dbReference type="Proteomes" id="UP000691718">
    <property type="component" value="Unassembled WGS sequence"/>
</dbReference>
<reference evidence="1" key="1">
    <citation type="submission" date="2021-04" db="EMBL/GenBank/DDBJ databases">
        <authorList>
            <person name="Tunstrom K."/>
        </authorList>
    </citation>
    <scope>NUCLEOTIDE SEQUENCE</scope>
</reference>
<dbReference type="EMBL" id="CAJQZP010001697">
    <property type="protein sequence ID" value="CAG5059158.1"/>
    <property type="molecule type" value="Genomic_DNA"/>
</dbReference>
<name>A0A8S3YAQ0_PARAO</name>
<protein>
    <submittedName>
        <fullName evidence="1">(apollo) hypothetical protein</fullName>
    </submittedName>
</protein>
<gene>
    <name evidence="1" type="ORF">PAPOLLO_LOCUS27900</name>
</gene>
<evidence type="ECO:0000313" key="1">
    <source>
        <dbReference type="EMBL" id="CAG5059158.1"/>
    </source>
</evidence>
<proteinExistence type="predicted"/>
<keyword evidence="2" id="KW-1185">Reference proteome</keyword>
<accession>A0A8S3YAQ0</accession>
<evidence type="ECO:0000313" key="2">
    <source>
        <dbReference type="Proteomes" id="UP000691718"/>
    </source>
</evidence>
<comment type="caution">
    <text evidence="1">The sequence shown here is derived from an EMBL/GenBank/DDBJ whole genome shotgun (WGS) entry which is preliminary data.</text>
</comment>